<feature type="region of interest" description="Disordered" evidence="1">
    <location>
        <begin position="1"/>
        <end position="26"/>
    </location>
</feature>
<organism evidence="2 3">
    <name type="scientific">Prolemur simus</name>
    <name type="common">Greater bamboo lemur</name>
    <name type="synonym">Hapalemur simus</name>
    <dbReference type="NCBI Taxonomy" id="1328070"/>
    <lineage>
        <taxon>Eukaryota</taxon>
        <taxon>Metazoa</taxon>
        <taxon>Chordata</taxon>
        <taxon>Craniata</taxon>
        <taxon>Vertebrata</taxon>
        <taxon>Euteleostomi</taxon>
        <taxon>Mammalia</taxon>
        <taxon>Eutheria</taxon>
        <taxon>Euarchontoglires</taxon>
        <taxon>Primates</taxon>
        <taxon>Strepsirrhini</taxon>
        <taxon>Lemuriformes</taxon>
        <taxon>Lemuridae</taxon>
        <taxon>Prolemur</taxon>
    </lineage>
</organism>
<sequence>MPGTEKKGKGGRGKSRGRKQKKPDVDILSPTAMLNLYYIAHNAADCLYLRGFRWPGAPKGKKGKGKG</sequence>
<name>A0A8C9DCS3_PROSS</name>
<accession>A0A8C9DCS3</accession>
<gene>
    <name evidence="2" type="primary">SMKR1</name>
</gene>
<reference evidence="2" key="1">
    <citation type="submission" date="2025-08" db="UniProtKB">
        <authorList>
            <consortium name="Ensembl"/>
        </authorList>
    </citation>
    <scope>IDENTIFICATION</scope>
</reference>
<dbReference type="PANTHER" id="PTHR37932:SF1">
    <property type="entry name" value="SMALL LYSINE-RICH PROTEIN 1"/>
    <property type="match status" value="1"/>
</dbReference>
<dbReference type="Ensembl" id="ENSPSMT00000000054.1">
    <property type="protein sequence ID" value="ENSPSMP00000000042.1"/>
    <property type="gene ID" value="ENSPSMG00000000049.1"/>
</dbReference>
<evidence type="ECO:0000313" key="2">
    <source>
        <dbReference type="Ensembl" id="ENSPSMP00000000042.1"/>
    </source>
</evidence>
<protein>
    <submittedName>
        <fullName evidence="2">Small lysine rich protein 1</fullName>
    </submittedName>
</protein>
<reference evidence="2" key="2">
    <citation type="submission" date="2025-09" db="UniProtKB">
        <authorList>
            <consortium name="Ensembl"/>
        </authorList>
    </citation>
    <scope>IDENTIFICATION</scope>
</reference>
<feature type="compositionally biased region" description="Basic residues" evidence="1">
    <location>
        <begin position="9"/>
        <end position="21"/>
    </location>
</feature>
<evidence type="ECO:0000256" key="1">
    <source>
        <dbReference type="SAM" id="MobiDB-lite"/>
    </source>
</evidence>
<dbReference type="Proteomes" id="UP000694414">
    <property type="component" value="Unplaced"/>
</dbReference>
<evidence type="ECO:0000313" key="3">
    <source>
        <dbReference type="Proteomes" id="UP000694414"/>
    </source>
</evidence>
<dbReference type="AlphaFoldDB" id="A0A8C9DCS3"/>
<dbReference type="InterPro" id="IPR037760">
    <property type="entry name" value="SMKR1"/>
</dbReference>
<dbReference type="PANTHER" id="PTHR37932">
    <property type="entry name" value="SMALL LYSINE-RICH PROTEIN 1"/>
    <property type="match status" value="1"/>
</dbReference>
<keyword evidence="3" id="KW-1185">Reference proteome</keyword>
<dbReference type="GeneTree" id="ENSGT00640000091917"/>
<proteinExistence type="predicted"/>